<dbReference type="Proteomes" id="UP000321638">
    <property type="component" value="Unassembled WGS sequence"/>
</dbReference>
<reference evidence="2 3" key="1">
    <citation type="submission" date="2019-06" db="EMBL/GenBank/DDBJ databases">
        <title>New taxonomy in bacterial strain CC-CFT640, isolated from vineyard.</title>
        <authorList>
            <person name="Lin S.-Y."/>
            <person name="Tsai C.-F."/>
            <person name="Young C.-C."/>
        </authorList>
    </citation>
    <scope>NUCLEOTIDE SEQUENCE [LARGE SCALE GENOMIC DNA]</scope>
    <source>
        <strain evidence="2 3">CC-CFT640</strain>
    </source>
</reference>
<protein>
    <submittedName>
        <fullName evidence="2">Uncharacterized protein</fullName>
    </submittedName>
</protein>
<feature type="compositionally biased region" description="Basic and acidic residues" evidence="1">
    <location>
        <begin position="76"/>
        <end position="85"/>
    </location>
</feature>
<keyword evidence="3" id="KW-1185">Reference proteome</keyword>
<gene>
    <name evidence="2" type="ORF">FHP25_05345</name>
</gene>
<evidence type="ECO:0000256" key="1">
    <source>
        <dbReference type="SAM" id="MobiDB-lite"/>
    </source>
</evidence>
<name>A0A5C8PTN4_9HYPH</name>
<feature type="region of interest" description="Disordered" evidence="1">
    <location>
        <begin position="100"/>
        <end position="125"/>
    </location>
</feature>
<dbReference type="AlphaFoldDB" id="A0A5C8PTN4"/>
<dbReference type="EMBL" id="VDUZ01000004">
    <property type="protein sequence ID" value="TXL80452.1"/>
    <property type="molecule type" value="Genomic_DNA"/>
</dbReference>
<evidence type="ECO:0000313" key="2">
    <source>
        <dbReference type="EMBL" id="TXL80452.1"/>
    </source>
</evidence>
<organism evidence="2 3">
    <name type="scientific">Vineibacter terrae</name>
    <dbReference type="NCBI Taxonomy" id="2586908"/>
    <lineage>
        <taxon>Bacteria</taxon>
        <taxon>Pseudomonadati</taxon>
        <taxon>Pseudomonadota</taxon>
        <taxon>Alphaproteobacteria</taxon>
        <taxon>Hyphomicrobiales</taxon>
        <taxon>Vineibacter</taxon>
    </lineage>
</organism>
<sequence length="300" mass="32879">MSIFDQKPGSEPSAEAELASLQSDAGQQPAPDSQLHEASTAADLADPSLPPADDHGDGDGDGRSGEDSRYVPYQVLKEERGKRRALETRLAAFSEQVDAMMQQRQHEQAQMQPQDMPPDPQQDPIGALRYERQQREHMQHYLQAQALEQRVASDYVADAQRFAAQTPDFPQAYNHLLAGRVAELRAQGWHDDAIRAQVQREELTIAFGALRAGRSPAQQAYELARARGYVKGTARTPSAGDPTLAALKARAAASISEGGMPPRGDLSLEEIGRLSGPAFDTAFERYTRAQGKRSSLFRSD</sequence>
<feature type="compositionally biased region" description="Low complexity" evidence="1">
    <location>
        <begin position="100"/>
        <end position="114"/>
    </location>
</feature>
<accession>A0A5C8PTN4</accession>
<feature type="compositionally biased region" description="Basic and acidic residues" evidence="1">
    <location>
        <begin position="52"/>
        <end position="69"/>
    </location>
</feature>
<evidence type="ECO:0000313" key="3">
    <source>
        <dbReference type="Proteomes" id="UP000321638"/>
    </source>
</evidence>
<feature type="region of interest" description="Disordered" evidence="1">
    <location>
        <begin position="1"/>
        <end position="85"/>
    </location>
</feature>
<comment type="caution">
    <text evidence="2">The sequence shown here is derived from an EMBL/GenBank/DDBJ whole genome shotgun (WGS) entry which is preliminary data.</text>
</comment>
<dbReference type="RefSeq" id="WP_147845867.1">
    <property type="nucleotide sequence ID" value="NZ_VDUZ01000004.1"/>
</dbReference>
<dbReference type="OrthoDB" id="7998718at2"/>
<proteinExistence type="predicted"/>